<keyword evidence="2" id="KW-0663">Pyridoxal phosphate</keyword>
<accession>A0ABN4BKL8</accession>
<evidence type="ECO:0000256" key="2">
    <source>
        <dbReference type="ARBA" id="ARBA00022898"/>
    </source>
</evidence>
<dbReference type="InterPro" id="IPR020578">
    <property type="entry name" value="Aminotrans_V_PyrdxlP_BS"/>
</dbReference>
<dbReference type="InterPro" id="IPR015424">
    <property type="entry name" value="PyrdxlP-dep_Trfase"/>
</dbReference>
<dbReference type="PROSITE" id="PS00595">
    <property type="entry name" value="AA_TRANSFER_CLASS_5"/>
    <property type="match status" value="1"/>
</dbReference>
<dbReference type="PANTHER" id="PTHR43586">
    <property type="entry name" value="CYSTEINE DESULFURASE"/>
    <property type="match status" value="1"/>
</dbReference>
<evidence type="ECO:0000256" key="1">
    <source>
        <dbReference type="ARBA" id="ARBA00001933"/>
    </source>
</evidence>
<gene>
    <name evidence="6" type="ORF">OVS_00390</name>
</gene>
<sequence length="341" mass="40238">MIYFDNATTSLKLPSFIEKLLKSYSDTSWVKKKEKYLFSLVKKLSNWLNVLADQILLVPSSTYAINEIFNSIIGNWNGQILKVYIFEGEHISNWSSLWNFKEINKELIEIHHYSLDKEIVNNLQNEQGILLITFRDNLGNCIWAPEEISKINQRNKELIIIGDLTQSMMNDDISKIKEHFDYLYFSAHKVLGPFGIGCIITKKHNHLRKDDSFSLDWRSIYVWEQEFDNILRFLKKSREKSKDLVNYWVKNFPISSGFSYIHYPNSLIFLVKVNSHSIHDFAYLLEECKFVFRFNDLCSSNSLLANKSIMRFSLSPLNKIEEIEKLFELMKYFQKTMEGLN</sequence>
<protein>
    <submittedName>
        <fullName evidence="6">Segregation protein B</fullName>
    </submittedName>
</protein>
<comment type="similarity">
    <text evidence="3">Belongs to the class-V pyridoxal-phosphate-dependent aminotransferase family.</text>
</comment>
<evidence type="ECO:0000313" key="7">
    <source>
        <dbReference type="Proteomes" id="UP000018745"/>
    </source>
</evidence>
<dbReference type="InterPro" id="IPR015421">
    <property type="entry name" value="PyrdxlP-dep_Trfase_major"/>
</dbReference>
<dbReference type="SUPFAM" id="SSF53383">
    <property type="entry name" value="PLP-dependent transferases"/>
    <property type="match status" value="1"/>
</dbReference>
<name>A0ABN4BKL8_9MOLU</name>
<evidence type="ECO:0000256" key="4">
    <source>
        <dbReference type="RuleBase" id="RU004504"/>
    </source>
</evidence>
<dbReference type="Pfam" id="PF00266">
    <property type="entry name" value="Aminotran_5"/>
    <property type="match status" value="1"/>
</dbReference>
<organism evidence="6 7">
    <name type="scientific">Mycoplasma ovis str. Michigan</name>
    <dbReference type="NCBI Taxonomy" id="1415773"/>
    <lineage>
        <taxon>Bacteria</taxon>
        <taxon>Bacillati</taxon>
        <taxon>Mycoplasmatota</taxon>
        <taxon>Mollicutes</taxon>
        <taxon>Mycoplasmataceae</taxon>
        <taxon>Mycoplasma</taxon>
    </lineage>
</organism>
<feature type="domain" description="Aminotransferase class V" evidence="5">
    <location>
        <begin position="2"/>
        <end position="204"/>
    </location>
</feature>
<evidence type="ECO:0000256" key="3">
    <source>
        <dbReference type="RuleBase" id="RU004075"/>
    </source>
</evidence>
<evidence type="ECO:0000259" key="5">
    <source>
        <dbReference type="Pfam" id="PF00266"/>
    </source>
</evidence>
<proteinExistence type="inferred from homology"/>
<dbReference type="Gene3D" id="3.90.1150.10">
    <property type="entry name" value="Aspartate Aminotransferase, domain 1"/>
    <property type="match status" value="1"/>
</dbReference>
<dbReference type="EMBL" id="CP006935">
    <property type="protein sequence ID" value="AHC39808.1"/>
    <property type="molecule type" value="Genomic_DNA"/>
</dbReference>
<comment type="cofactor">
    <cofactor evidence="1 4">
        <name>pyridoxal 5'-phosphate</name>
        <dbReference type="ChEBI" id="CHEBI:597326"/>
    </cofactor>
</comment>
<evidence type="ECO:0000313" key="6">
    <source>
        <dbReference type="EMBL" id="AHC39808.1"/>
    </source>
</evidence>
<reference evidence="6 7" key="1">
    <citation type="journal article" date="2014" name="Genome Announc.">
        <title>Complete Genome Sequence of Mycoplasma ovis Strain Michigan, a Hemoplasma of Sheep with Two Distinct 16S rRNA Genes.</title>
        <authorList>
            <person name="Deshuillers P.L."/>
            <person name="Santos A.P."/>
            <person name="do Nascimento N.C."/>
            <person name="Hampel J.A."/>
            <person name="Bergin I.L."/>
            <person name="Dyson M.C."/>
            <person name="Messick J.B."/>
        </authorList>
    </citation>
    <scope>NUCLEOTIDE SEQUENCE [LARGE SCALE GENOMIC DNA]</scope>
    <source>
        <strain evidence="6 7">Michigan</strain>
    </source>
</reference>
<dbReference type="Gene3D" id="3.40.640.10">
    <property type="entry name" value="Type I PLP-dependent aspartate aminotransferase-like (Major domain)"/>
    <property type="match status" value="1"/>
</dbReference>
<dbReference type="PANTHER" id="PTHR43586:SF4">
    <property type="entry name" value="ISOPENICILLIN N EPIMERASE"/>
    <property type="match status" value="1"/>
</dbReference>
<keyword evidence="7" id="KW-1185">Reference proteome</keyword>
<dbReference type="InterPro" id="IPR000192">
    <property type="entry name" value="Aminotrans_V_dom"/>
</dbReference>
<dbReference type="InterPro" id="IPR015422">
    <property type="entry name" value="PyrdxlP-dep_Trfase_small"/>
</dbReference>
<dbReference type="Proteomes" id="UP000018745">
    <property type="component" value="Chromosome"/>
</dbReference>